<dbReference type="InterPro" id="IPR011600">
    <property type="entry name" value="Pept_C14_caspase"/>
</dbReference>
<name>A0A344THQ9_9BACT</name>
<organism evidence="2 3">
    <name type="scientific">Runella rosea</name>
    <dbReference type="NCBI Taxonomy" id="2259595"/>
    <lineage>
        <taxon>Bacteria</taxon>
        <taxon>Pseudomonadati</taxon>
        <taxon>Bacteroidota</taxon>
        <taxon>Cytophagia</taxon>
        <taxon>Cytophagales</taxon>
        <taxon>Spirosomataceae</taxon>
        <taxon>Runella</taxon>
    </lineage>
</organism>
<protein>
    <recommendedName>
        <fullName evidence="1">Peptidase C14 caspase domain-containing protein</fullName>
    </recommendedName>
</protein>
<dbReference type="PANTHER" id="PTHR48104">
    <property type="entry name" value="METACASPASE-4"/>
    <property type="match status" value="1"/>
</dbReference>
<dbReference type="KEGG" id="run:DR864_10720"/>
<gene>
    <name evidence="2" type="ORF">DR864_10720</name>
</gene>
<dbReference type="GO" id="GO:0005737">
    <property type="term" value="C:cytoplasm"/>
    <property type="evidence" value="ECO:0007669"/>
    <property type="project" value="TreeGrafter"/>
</dbReference>
<evidence type="ECO:0000313" key="2">
    <source>
        <dbReference type="EMBL" id="AXE18180.1"/>
    </source>
</evidence>
<dbReference type="Proteomes" id="UP000251993">
    <property type="component" value="Chromosome"/>
</dbReference>
<dbReference type="SUPFAM" id="SSF52129">
    <property type="entry name" value="Caspase-like"/>
    <property type="match status" value="1"/>
</dbReference>
<sequence>MYSLLLKSSIVFLNNQQKIWLMWLGMGLSAVGWAAEKRALLIMIAQYPNASGWSKLNAQNDRMLLTQTLKNQGFKITVLSDQQATADNIRKACALLLHMTQPGDKVIVGYSGHGQQLFDLDGDETDQLDEALVPYDAPRRADMKMYKGQKHILDDDIGVFVQQMKLKLGGNGQLVLLLDCCHAGTGARADAQAYLRGGALPIIPSDFKESSALQQQEGSGFDDGNFSTRGQEATFVLFAGAAASQQNYEVKNESGVAYGALSYAFCEALYRLKKKETYRGLFGQISTILLQKAPFQTPTIEGNTDAEVLGGELIVAPTTVEALIEKSTQYCRKVRVGVGELAGVFKNAVFQFSPKTSARGDSTVVMVKGKVISADAFGAIVELERELPLAIIKELRATETEKAFGEVSKGVYIGRCSDTQFQNQLKIKIEGYPLLRLSSIGASAYSISQEGDNIKLIDCATQRVLDSLVKTEDADERCIERLLAFTRAEILRRMEILQDFCKVEVRLEQSNQVDTVMPSIKIKVPTTLIVTNKGTQPVYVSIADIQPDGFINVILPNASRNILPLRLAPSETRALPLAISPPLGFEMYKIFVTPSSLDLSVLINTRGETTLEHPLKQLFYKTYRGEAPVALDISALAVLSYSFKIVP</sequence>
<dbReference type="GO" id="GO:0004197">
    <property type="term" value="F:cysteine-type endopeptidase activity"/>
    <property type="evidence" value="ECO:0007669"/>
    <property type="project" value="InterPro"/>
</dbReference>
<dbReference type="Gene3D" id="3.40.50.1460">
    <property type="match status" value="1"/>
</dbReference>
<dbReference type="InterPro" id="IPR050452">
    <property type="entry name" value="Metacaspase"/>
</dbReference>
<proteinExistence type="predicted"/>
<dbReference type="EMBL" id="CP030850">
    <property type="protein sequence ID" value="AXE18180.1"/>
    <property type="molecule type" value="Genomic_DNA"/>
</dbReference>
<keyword evidence="3" id="KW-1185">Reference proteome</keyword>
<dbReference type="AlphaFoldDB" id="A0A344THQ9"/>
<dbReference type="InterPro" id="IPR029030">
    <property type="entry name" value="Caspase-like_dom_sf"/>
</dbReference>
<evidence type="ECO:0000313" key="3">
    <source>
        <dbReference type="Proteomes" id="UP000251993"/>
    </source>
</evidence>
<accession>A0A344THQ9</accession>
<evidence type="ECO:0000259" key="1">
    <source>
        <dbReference type="Pfam" id="PF00656"/>
    </source>
</evidence>
<dbReference type="PANTHER" id="PTHR48104:SF30">
    <property type="entry name" value="METACASPASE-1"/>
    <property type="match status" value="1"/>
</dbReference>
<feature type="domain" description="Peptidase C14 caspase" evidence="1">
    <location>
        <begin position="37"/>
        <end position="302"/>
    </location>
</feature>
<dbReference type="GO" id="GO:0006508">
    <property type="term" value="P:proteolysis"/>
    <property type="evidence" value="ECO:0007669"/>
    <property type="project" value="InterPro"/>
</dbReference>
<dbReference type="Pfam" id="PF00656">
    <property type="entry name" value="Peptidase_C14"/>
    <property type="match status" value="1"/>
</dbReference>
<reference evidence="2 3" key="1">
    <citation type="submission" date="2018-07" db="EMBL/GenBank/DDBJ databases">
        <title>Genome sequencing of Runella.</title>
        <authorList>
            <person name="Baek M.-G."/>
            <person name="Yi H."/>
        </authorList>
    </citation>
    <scope>NUCLEOTIDE SEQUENCE [LARGE SCALE GENOMIC DNA]</scope>
    <source>
        <strain evidence="2 3">HYN0085</strain>
    </source>
</reference>
<dbReference type="OrthoDB" id="1491023at2"/>